<feature type="transmembrane region" description="Helical" evidence="2">
    <location>
        <begin position="392"/>
        <end position="410"/>
    </location>
</feature>
<evidence type="ECO:0000313" key="4">
    <source>
        <dbReference type="Proteomes" id="UP001238496"/>
    </source>
</evidence>
<dbReference type="RefSeq" id="WP_307373846.1">
    <property type="nucleotide sequence ID" value="NZ_JAUSUW010000007.1"/>
</dbReference>
<feature type="transmembrane region" description="Helical" evidence="2">
    <location>
        <begin position="457"/>
        <end position="478"/>
    </location>
</feature>
<dbReference type="PANTHER" id="PTHR38434:SF1">
    <property type="entry name" value="BLL2549 PROTEIN"/>
    <property type="match status" value="1"/>
</dbReference>
<keyword evidence="2" id="KW-0472">Membrane</keyword>
<feature type="transmembrane region" description="Helical" evidence="2">
    <location>
        <begin position="600"/>
        <end position="618"/>
    </location>
</feature>
<keyword evidence="2" id="KW-0812">Transmembrane</keyword>
<dbReference type="InterPro" id="IPR019286">
    <property type="entry name" value="DUF2339_TM"/>
</dbReference>
<feature type="transmembrane region" description="Helical" evidence="2">
    <location>
        <begin position="368"/>
        <end position="386"/>
    </location>
</feature>
<feature type="transmembrane region" description="Helical" evidence="2">
    <location>
        <begin position="860"/>
        <end position="878"/>
    </location>
</feature>
<feature type="transmembrane region" description="Helical" evidence="2">
    <location>
        <begin position="763"/>
        <end position="786"/>
    </location>
</feature>
<dbReference type="InterPro" id="IPR014600">
    <property type="entry name" value="UCP035905_mem"/>
</dbReference>
<feature type="transmembrane region" description="Helical" evidence="2">
    <location>
        <begin position="522"/>
        <end position="541"/>
    </location>
</feature>
<feature type="transmembrane region" description="Helical" evidence="2">
    <location>
        <begin position="490"/>
        <end position="516"/>
    </location>
</feature>
<gene>
    <name evidence="3" type="ORF">J2045_002879</name>
</gene>
<keyword evidence="4" id="KW-1185">Reference proteome</keyword>
<name>A0ABU0GA86_9HYPH</name>
<keyword evidence="1" id="KW-0175">Coiled coil</keyword>
<feature type="transmembrane region" description="Helical" evidence="2">
    <location>
        <begin position="667"/>
        <end position="683"/>
    </location>
</feature>
<keyword evidence="2" id="KW-1133">Transmembrane helix</keyword>
<proteinExistence type="predicted"/>
<evidence type="ECO:0000313" key="3">
    <source>
        <dbReference type="EMBL" id="MDQ0421839.1"/>
    </source>
</evidence>
<feature type="transmembrane region" description="Helical" evidence="2">
    <location>
        <begin position="638"/>
        <end position="655"/>
    </location>
</feature>
<feature type="transmembrane region" description="Helical" evidence="2">
    <location>
        <begin position="132"/>
        <end position="149"/>
    </location>
</feature>
<feature type="transmembrane region" description="Helical" evidence="2">
    <location>
        <begin position="161"/>
        <end position="181"/>
    </location>
</feature>
<accession>A0ABU0GA86</accession>
<sequence length="930" mass="98228">MFELLPLILVGVLFITVRGSTKRIDRLEKELGEVRERLRLLRLGGADGEPGVAAISTRAFAPAAATSTAEIEDSLDGEEPPLEPMVLRGQPQPALVDDEPELEPLPAAARAQTAASAPAPAESLENLLGARWAVWAGGLALALGGVFLVRYSIESGLLGPGVRLTLAALFGLALVAVGELIRRKALPKAEALYANAMVPGILTAAGAVSLFGAIYAAHGIYGFIGPTLAFILLAVTAFGVLGLSLLHGQALAGLGLAGSMLTPLLISTTAPNLWTLFIYLTVAQVATSLASRLKGWLIVPSIAQALLGIWALVALIDTTEITPIALSLIAMIAAWMLIWPGATGDDPAEPEAPLSLEALGRRMSSGPLGLDITLSLAVLLPALMMLERDITDLFPLFGFAALIAALAAAGSARHGAFWPTAIAAAGALLAAVVETGMVGQAQVFLFGWGIYDTELPALDVTVMHVLLGLAAVFLFIGLSQIRRRFAEDPLFSTVWAVIAAALPVLLATISFVFYGIYARDWLHGFFALGLGAVLLGACEFLDRKGALPGFRRGIDVLLAGSFAAFALALHTLTDGVVTTILIALLGFAYLMATRKRGWSGLPWIMVMALVGVLFRIGWDPTLVGPEALSRTPFLNQLLPGYGIPALLALLAAYEVRNWPGQRVRNALQGLASLLGLLAIAILVRHAMNGGVLDSSVPTLGEQSIYTLLVVGLSGILMTLDLKSPSPVFRYGSMVAGGIAIAQTVSLHLGALNPYFTGESTGSWPLINLLLIGYLLPGLAYAGLAFYARDKRPLPYVVLLALSGALLGFAWVTLSVRRFWQGEFIPYWKGFEQAETYSYSVAWLAIGVGLLMLGSRFDARSLRIASAVIVIVTVAKVFLIDMANLEGVLRALSFIGLGFVLIGIGLFYQKILSGKSTRPQVVDEDEAPTGI</sequence>
<evidence type="ECO:0000256" key="1">
    <source>
        <dbReference type="SAM" id="Coils"/>
    </source>
</evidence>
<comment type="caution">
    <text evidence="3">The sequence shown here is derived from an EMBL/GenBank/DDBJ whole genome shotgun (WGS) entry which is preliminary data.</text>
</comment>
<feature type="coiled-coil region" evidence="1">
    <location>
        <begin position="17"/>
        <end position="44"/>
    </location>
</feature>
<feature type="transmembrane region" description="Helical" evidence="2">
    <location>
        <begin position="553"/>
        <end position="570"/>
    </location>
</feature>
<dbReference type="PIRSF" id="PIRSF035905">
    <property type="entry name" value="UCP035905_mp"/>
    <property type="match status" value="1"/>
</dbReference>
<dbReference type="EMBL" id="JAUSUW010000007">
    <property type="protein sequence ID" value="MDQ0421839.1"/>
    <property type="molecule type" value="Genomic_DNA"/>
</dbReference>
<feature type="transmembrane region" description="Helical" evidence="2">
    <location>
        <begin position="422"/>
        <end position="451"/>
    </location>
</feature>
<feature type="transmembrane region" description="Helical" evidence="2">
    <location>
        <begin position="576"/>
        <end position="593"/>
    </location>
</feature>
<dbReference type="Proteomes" id="UP001238496">
    <property type="component" value="Unassembled WGS sequence"/>
</dbReference>
<dbReference type="Pfam" id="PF10101">
    <property type="entry name" value="DUF2339"/>
    <property type="match status" value="1"/>
</dbReference>
<feature type="transmembrane region" description="Helical" evidence="2">
    <location>
        <begin position="890"/>
        <end position="907"/>
    </location>
</feature>
<evidence type="ECO:0000256" key="2">
    <source>
        <dbReference type="SAM" id="Phobius"/>
    </source>
</evidence>
<feature type="transmembrane region" description="Helical" evidence="2">
    <location>
        <begin position="793"/>
        <end position="815"/>
    </location>
</feature>
<feature type="transmembrane region" description="Helical" evidence="2">
    <location>
        <begin position="835"/>
        <end position="853"/>
    </location>
</feature>
<feature type="transmembrane region" description="Helical" evidence="2">
    <location>
        <begin position="228"/>
        <end position="248"/>
    </location>
</feature>
<feature type="transmembrane region" description="Helical" evidence="2">
    <location>
        <begin position="260"/>
        <end position="283"/>
    </location>
</feature>
<feature type="transmembrane region" description="Helical" evidence="2">
    <location>
        <begin position="703"/>
        <end position="721"/>
    </location>
</feature>
<organism evidence="3 4">
    <name type="scientific">Peteryoungia aggregata LMG 23059</name>
    <dbReference type="NCBI Taxonomy" id="1368425"/>
    <lineage>
        <taxon>Bacteria</taxon>
        <taxon>Pseudomonadati</taxon>
        <taxon>Pseudomonadota</taxon>
        <taxon>Alphaproteobacteria</taxon>
        <taxon>Hyphomicrobiales</taxon>
        <taxon>Rhizobiaceae</taxon>
        <taxon>Peteryoungia</taxon>
    </lineage>
</organism>
<feature type="transmembrane region" description="Helical" evidence="2">
    <location>
        <begin position="295"/>
        <end position="315"/>
    </location>
</feature>
<protein>
    <submittedName>
        <fullName evidence="3">Membrane protein</fullName>
    </submittedName>
</protein>
<dbReference type="PANTHER" id="PTHR38434">
    <property type="entry name" value="BLL2549 PROTEIN"/>
    <property type="match status" value="1"/>
</dbReference>
<feature type="transmembrane region" description="Helical" evidence="2">
    <location>
        <begin position="193"/>
        <end position="216"/>
    </location>
</feature>
<feature type="transmembrane region" description="Helical" evidence="2">
    <location>
        <begin position="321"/>
        <end position="339"/>
    </location>
</feature>
<reference evidence="3 4" key="1">
    <citation type="submission" date="2023-07" db="EMBL/GenBank/DDBJ databases">
        <title>Genomic Encyclopedia of Type Strains, Phase IV (KMG-IV): sequencing the most valuable type-strain genomes for metagenomic binning, comparative biology and taxonomic classification.</title>
        <authorList>
            <person name="Goeker M."/>
        </authorList>
    </citation>
    <scope>NUCLEOTIDE SEQUENCE [LARGE SCALE GENOMIC DNA]</scope>
    <source>
        <strain evidence="3 4">DSM 1111</strain>
    </source>
</reference>
<feature type="transmembrane region" description="Helical" evidence="2">
    <location>
        <begin position="733"/>
        <end position="751"/>
    </location>
</feature>